<proteinExistence type="predicted"/>
<evidence type="ECO:0000313" key="1">
    <source>
        <dbReference type="EMBL" id="KHJ32985.1"/>
    </source>
</evidence>
<sequence length="219" mass="24979">MDSYSDISDRSPEEFGIETIDFKVSSSVNLSVQQKLLVGCVLDLFKGKPTLKKLKLWDDNATFNDPLTMAKGRKQYQAQWYGLKAAFSEIEQLEATVLSSTNPIDLYVKTRYKVKGIGIEKIISSNVRIFTDPSEKFITGVDDLWDSGIPNGAIAKVGLFQVLNPLFWLYSMGEVGFWMFSLIWWTRPWEIFRNLNSIVVPIFVSIPKSNESEETEKKK</sequence>
<dbReference type="EMBL" id="JNVN01001692">
    <property type="protein sequence ID" value="KHJ32985.1"/>
    <property type="molecule type" value="Genomic_DNA"/>
</dbReference>
<dbReference type="OMA" id="ADPICHA"/>
<accession>A0A0B1P6K0</accession>
<dbReference type="PANTHER" id="PTHR34213:SF2">
    <property type="entry name" value="NUCLEAR TRANSPORT FACTOR 2 (NTF2) FAMILY PROTEIN"/>
    <property type="match status" value="1"/>
</dbReference>
<gene>
    <name evidence="1" type="ORF">EV44_g0998</name>
</gene>
<name>A0A0B1P6K0_UNCNE</name>
<keyword evidence="2" id="KW-1185">Reference proteome</keyword>
<evidence type="ECO:0000313" key="2">
    <source>
        <dbReference type="Proteomes" id="UP000030854"/>
    </source>
</evidence>
<dbReference type="Proteomes" id="UP000030854">
    <property type="component" value="Unassembled WGS sequence"/>
</dbReference>
<organism evidence="1 2">
    <name type="scientific">Uncinula necator</name>
    <name type="common">Grape powdery mildew</name>
    <dbReference type="NCBI Taxonomy" id="52586"/>
    <lineage>
        <taxon>Eukaryota</taxon>
        <taxon>Fungi</taxon>
        <taxon>Dikarya</taxon>
        <taxon>Ascomycota</taxon>
        <taxon>Pezizomycotina</taxon>
        <taxon>Leotiomycetes</taxon>
        <taxon>Erysiphales</taxon>
        <taxon>Erysiphaceae</taxon>
        <taxon>Erysiphe</taxon>
    </lineage>
</organism>
<dbReference type="HOGENOM" id="CLU_092849_1_0_1"/>
<dbReference type="AlphaFoldDB" id="A0A0B1P6K0"/>
<protein>
    <submittedName>
        <fullName evidence="1">Uncharacterized protein</fullName>
    </submittedName>
</protein>
<dbReference type="OrthoDB" id="2400485at2759"/>
<comment type="caution">
    <text evidence="1">The sequence shown here is derived from an EMBL/GenBank/DDBJ whole genome shotgun (WGS) entry which is preliminary data.</text>
</comment>
<reference evidence="1 2" key="1">
    <citation type="journal article" date="2014" name="BMC Genomics">
        <title>Adaptive genomic structural variation in the grape powdery mildew pathogen, Erysiphe necator.</title>
        <authorList>
            <person name="Jones L."/>
            <person name="Riaz S."/>
            <person name="Morales-Cruz A."/>
            <person name="Amrine K.C."/>
            <person name="McGuire B."/>
            <person name="Gubler W.D."/>
            <person name="Walker M.A."/>
            <person name="Cantu D."/>
        </authorList>
    </citation>
    <scope>NUCLEOTIDE SEQUENCE [LARGE SCALE GENOMIC DNA]</scope>
    <source>
        <strain evidence="2">c</strain>
    </source>
</reference>
<dbReference type="PANTHER" id="PTHR34213">
    <property type="entry name" value="NUCLEAR TRANSPORT FACTOR 2 (NTF2) FAMILY PROTEIN"/>
    <property type="match status" value="1"/>
</dbReference>